<evidence type="ECO:0000259" key="3">
    <source>
        <dbReference type="PROSITE" id="PS01031"/>
    </source>
</evidence>
<dbReference type="InterPro" id="IPR002068">
    <property type="entry name" value="A-crystallin/Hsp20_dom"/>
</dbReference>
<dbReference type="InterPro" id="IPR031107">
    <property type="entry name" value="Small_HSP"/>
</dbReference>
<sequence length="186" mass="20996">MSEATTKTPAKAERKAVAPSAGWEGLWQPLAALRDEMDRMFDNVVRNFGLAPSRTLRRIGAELPTPWRIETAFGTPAPAVDIVEDEKEYRITAELPGMDARDVELTLSDDMLTLRGEKKEEREEKTANYYLSERRFGSFQRSFPLPQGVDRDKIEAKFEKGVLTITLPKTPEAAARQKKIEIKQGT</sequence>
<dbReference type="Proteomes" id="UP001519924">
    <property type="component" value="Unassembled WGS sequence"/>
</dbReference>
<dbReference type="RefSeq" id="WP_220118926.1">
    <property type="nucleotide sequence ID" value="NZ_JAHZUY010000073.1"/>
</dbReference>
<protein>
    <submittedName>
        <fullName evidence="4">Hsp20/alpha crystallin family protein</fullName>
    </submittedName>
</protein>
<accession>A0ABS7F6K9</accession>
<gene>
    <name evidence="4" type="ORF">K1J50_16840</name>
</gene>
<name>A0ABS7F6K9_9PROT</name>
<dbReference type="Pfam" id="PF00011">
    <property type="entry name" value="HSP20"/>
    <property type="match status" value="1"/>
</dbReference>
<evidence type="ECO:0000313" key="4">
    <source>
        <dbReference type="EMBL" id="MBW8271148.1"/>
    </source>
</evidence>
<evidence type="ECO:0000256" key="2">
    <source>
        <dbReference type="RuleBase" id="RU003616"/>
    </source>
</evidence>
<comment type="caution">
    <text evidence="4">The sequence shown here is derived from an EMBL/GenBank/DDBJ whole genome shotgun (WGS) entry which is preliminary data.</text>
</comment>
<organism evidence="4 5">
    <name type="scientific">Caldovatus aquaticus</name>
    <dbReference type="NCBI Taxonomy" id="2865671"/>
    <lineage>
        <taxon>Bacteria</taxon>
        <taxon>Pseudomonadati</taxon>
        <taxon>Pseudomonadota</taxon>
        <taxon>Alphaproteobacteria</taxon>
        <taxon>Acetobacterales</taxon>
        <taxon>Roseomonadaceae</taxon>
        <taxon>Caldovatus</taxon>
    </lineage>
</organism>
<comment type="similarity">
    <text evidence="1 2">Belongs to the small heat shock protein (HSP20) family.</text>
</comment>
<evidence type="ECO:0000313" key="5">
    <source>
        <dbReference type="Proteomes" id="UP001519924"/>
    </source>
</evidence>
<dbReference type="PROSITE" id="PS01031">
    <property type="entry name" value="SHSP"/>
    <property type="match status" value="1"/>
</dbReference>
<dbReference type="Gene3D" id="2.60.40.790">
    <property type="match status" value="1"/>
</dbReference>
<proteinExistence type="inferred from homology"/>
<keyword evidence="5" id="KW-1185">Reference proteome</keyword>
<evidence type="ECO:0000256" key="1">
    <source>
        <dbReference type="PROSITE-ProRule" id="PRU00285"/>
    </source>
</evidence>
<dbReference type="PANTHER" id="PTHR11527">
    <property type="entry name" value="HEAT-SHOCK PROTEIN 20 FAMILY MEMBER"/>
    <property type="match status" value="1"/>
</dbReference>
<dbReference type="InterPro" id="IPR008978">
    <property type="entry name" value="HSP20-like_chaperone"/>
</dbReference>
<reference evidence="4 5" key="1">
    <citation type="submission" date="2021-08" db="EMBL/GenBank/DDBJ databases">
        <title>Caldovatus sediminis gen. nov., sp. nov., a moderately thermophilic bacterium isolated from a hot spring.</title>
        <authorList>
            <person name="Hu C.-J."/>
            <person name="Li W.-J."/>
            <person name="Xian W.-D."/>
        </authorList>
    </citation>
    <scope>NUCLEOTIDE SEQUENCE [LARGE SCALE GENOMIC DNA]</scope>
    <source>
        <strain evidence="4 5">SYSU G05006</strain>
    </source>
</reference>
<dbReference type="SUPFAM" id="SSF49764">
    <property type="entry name" value="HSP20-like chaperones"/>
    <property type="match status" value="1"/>
</dbReference>
<feature type="domain" description="SHSP" evidence="3">
    <location>
        <begin position="71"/>
        <end position="185"/>
    </location>
</feature>
<dbReference type="EMBL" id="JAHZUY010000073">
    <property type="protein sequence ID" value="MBW8271148.1"/>
    <property type="molecule type" value="Genomic_DNA"/>
</dbReference>
<dbReference type="CDD" id="cd06464">
    <property type="entry name" value="ACD_sHsps-like"/>
    <property type="match status" value="1"/>
</dbReference>